<dbReference type="Proteomes" id="UP000291286">
    <property type="component" value="Unassembled WGS sequence"/>
</dbReference>
<proteinExistence type="predicted"/>
<organism evidence="1 2">
    <name type="scientific">Pseudoxanthomonas winnipegensis</name>
    <dbReference type="NCBI Taxonomy" id="2480810"/>
    <lineage>
        <taxon>Bacteria</taxon>
        <taxon>Pseudomonadati</taxon>
        <taxon>Pseudomonadota</taxon>
        <taxon>Gammaproteobacteria</taxon>
        <taxon>Lysobacterales</taxon>
        <taxon>Lysobacteraceae</taxon>
        <taxon>Pseudoxanthomonas</taxon>
    </lineage>
</organism>
<protein>
    <submittedName>
        <fullName evidence="1">Uncharacterized protein</fullName>
    </submittedName>
</protein>
<comment type="caution">
    <text evidence="1">The sequence shown here is derived from an EMBL/GenBank/DDBJ whole genome shotgun (WGS) entry which is preliminary data.</text>
</comment>
<evidence type="ECO:0000313" key="2">
    <source>
        <dbReference type="Proteomes" id="UP000291286"/>
    </source>
</evidence>
<evidence type="ECO:0000313" key="1">
    <source>
        <dbReference type="EMBL" id="TAA31430.1"/>
    </source>
</evidence>
<accession>A0A4Q8LLI5</accession>
<dbReference type="RefSeq" id="WP_130517331.1">
    <property type="nucleotide sequence ID" value="NZ_SHMA01000003.1"/>
</dbReference>
<name>A0A4Q8LLI5_9GAMM</name>
<gene>
    <name evidence="1" type="ORF">EA661_07640</name>
</gene>
<dbReference type="AlphaFoldDB" id="A0A4Q8LLI5"/>
<reference evidence="1 2" key="1">
    <citation type="submission" date="2019-02" db="EMBL/GenBank/DDBJ databases">
        <title>WGS of Pseudoxanthomonas species novum from clinical isolates.</title>
        <authorList>
            <person name="Bernier A.-M."/>
            <person name="Bernard K."/>
            <person name="Vachon A."/>
        </authorList>
    </citation>
    <scope>NUCLEOTIDE SEQUENCE [LARGE SCALE GENOMIC DNA]</scope>
    <source>
        <strain evidence="1 2">NML171202</strain>
    </source>
</reference>
<sequence length="158" mass="17536">MIHARRPGAGVARKTNAASWTRRFFMGPFRRHRGVMFMSSRRSPASTWQAIGMRATPRAWKKFAQLAREAACATRKRMPRAPSESGAIQLRDTFDATIGTRVRAHASAVASRATRAANCIKKALCSTCVVARASPRHRLERYRLGSPARQGDDALQNT</sequence>
<dbReference type="EMBL" id="SHMB01000002">
    <property type="protein sequence ID" value="TAA31430.1"/>
    <property type="molecule type" value="Genomic_DNA"/>
</dbReference>